<dbReference type="InterPro" id="IPR002018">
    <property type="entry name" value="CarbesteraseB"/>
</dbReference>
<dbReference type="InterPro" id="IPR050309">
    <property type="entry name" value="Type-B_Carboxylest/Lipase"/>
</dbReference>
<dbReference type="PROSITE" id="PS00122">
    <property type="entry name" value="CARBOXYLESTERASE_B_1"/>
    <property type="match status" value="1"/>
</dbReference>
<gene>
    <name evidence="5" type="ORF">EHS25_003883</name>
</gene>
<dbReference type="STRING" id="1890683.A0A427Y3U0"/>
<dbReference type="PANTHER" id="PTHR11559">
    <property type="entry name" value="CARBOXYLESTERASE"/>
    <property type="match status" value="1"/>
</dbReference>
<dbReference type="Proteomes" id="UP000279259">
    <property type="component" value="Unassembled WGS sequence"/>
</dbReference>
<evidence type="ECO:0000313" key="5">
    <source>
        <dbReference type="EMBL" id="RSH85742.1"/>
    </source>
</evidence>
<dbReference type="Pfam" id="PF00135">
    <property type="entry name" value="COesterase"/>
    <property type="match status" value="1"/>
</dbReference>
<evidence type="ECO:0000313" key="6">
    <source>
        <dbReference type="Proteomes" id="UP000279259"/>
    </source>
</evidence>
<evidence type="ECO:0000256" key="3">
    <source>
        <dbReference type="RuleBase" id="RU361235"/>
    </source>
</evidence>
<accession>A0A427Y3U0</accession>
<dbReference type="EC" id="3.1.1.-" evidence="3"/>
<dbReference type="InterPro" id="IPR029058">
    <property type="entry name" value="AB_hydrolase_fold"/>
</dbReference>
<comment type="caution">
    <text evidence="5">The sequence shown here is derived from an EMBL/GenBank/DDBJ whole genome shotgun (WGS) entry which is preliminary data.</text>
</comment>
<dbReference type="OrthoDB" id="408631at2759"/>
<organism evidence="5 6">
    <name type="scientific">Saitozyma podzolica</name>
    <dbReference type="NCBI Taxonomy" id="1890683"/>
    <lineage>
        <taxon>Eukaryota</taxon>
        <taxon>Fungi</taxon>
        <taxon>Dikarya</taxon>
        <taxon>Basidiomycota</taxon>
        <taxon>Agaricomycotina</taxon>
        <taxon>Tremellomycetes</taxon>
        <taxon>Tremellales</taxon>
        <taxon>Trimorphomycetaceae</taxon>
        <taxon>Saitozyma</taxon>
    </lineage>
</organism>
<dbReference type="EMBL" id="RSCD01000019">
    <property type="protein sequence ID" value="RSH85742.1"/>
    <property type="molecule type" value="Genomic_DNA"/>
</dbReference>
<feature type="chain" id="PRO_5018813750" description="Carboxylic ester hydrolase" evidence="3">
    <location>
        <begin position="22"/>
        <end position="552"/>
    </location>
</feature>
<feature type="domain" description="Carboxylesterase type B" evidence="4">
    <location>
        <begin position="29"/>
        <end position="530"/>
    </location>
</feature>
<feature type="signal peptide" evidence="3">
    <location>
        <begin position="1"/>
        <end position="21"/>
    </location>
</feature>
<sequence>MIGVQAILAAAISLLPLSVSASPLKRWEAPVVQLPYATYQGFHNETSGLDVFLGVRYAASTEGQNRWKLAQPPEDQTDQGALNATVFPPQCPQAVAGGITPAAIYSPTQAVDSEDCLFVNVYKNPSAEKQPVLVWIHGGGWDHNSAREFDPTPMINYSNDSCVAVIIQYRLGAFGFLNSPQMASAGGLNAGITDAQVALEWVQQYIHLFGGDKDQVTIWGQSAGGGTILHLLAAQAEQGRKNLWRSAVVSSPYLTPMGACDSSFWQNQFHNFSKAANCTDNLDCLRSAPSNLLRNLSHTFDSTLQPGHPSAYEPCIEGPGGYLVKNTAEVLYKGDLRQTYVIAGNNFNDGSGFVSTSINPPANSTNASAQADALLSASLVQQYPLAAGSDTIAQVLQLYPLSDFADNHARGAQIYQDVTFGCPDNWLASSMGDDAHRYLYAVGDAIHARDNAYEFPLYYNTLSPASPSLYGSYIGAVVSLIISTPPDPNAYPALRPAGDPTWPSFGHQQQYKVLNLTSPSNVSDSYISSGAVQIGSQQRCDFWAGVRVDGGW</sequence>
<evidence type="ECO:0000256" key="2">
    <source>
        <dbReference type="ARBA" id="ARBA00022801"/>
    </source>
</evidence>
<keyword evidence="2 3" id="KW-0378">Hydrolase</keyword>
<comment type="similarity">
    <text evidence="1 3">Belongs to the type-B carboxylesterase/lipase family.</text>
</comment>
<evidence type="ECO:0000259" key="4">
    <source>
        <dbReference type="Pfam" id="PF00135"/>
    </source>
</evidence>
<evidence type="ECO:0000256" key="1">
    <source>
        <dbReference type="ARBA" id="ARBA00005964"/>
    </source>
</evidence>
<proteinExistence type="inferred from homology"/>
<dbReference type="InterPro" id="IPR019826">
    <property type="entry name" value="Carboxylesterase_B_AS"/>
</dbReference>
<keyword evidence="3" id="KW-0732">Signal</keyword>
<protein>
    <recommendedName>
        <fullName evidence="3">Carboxylic ester hydrolase</fullName>
        <ecNumber evidence="3">3.1.1.-</ecNumber>
    </recommendedName>
</protein>
<reference evidence="5 6" key="1">
    <citation type="submission" date="2018-11" db="EMBL/GenBank/DDBJ databases">
        <title>Genome sequence of Saitozyma podzolica DSM 27192.</title>
        <authorList>
            <person name="Aliyu H."/>
            <person name="Gorte O."/>
            <person name="Ochsenreither K."/>
        </authorList>
    </citation>
    <scope>NUCLEOTIDE SEQUENCE [LARGE SCALE GENOMIC DNA]</scope>
    <source>
        <strain evidence="5 6">DSM 27192</strain>
    </source>
</reference>
<keyword evidence="6" id="KW-1185">Reference proteome</keyword>
<dbReference type="AlphaFoldDB" id="A0A427Y3U0"/>
<name>A0A427Y3U0_9TREE</name>
<dbReference type="GO" id="GO:0016787">
    <property type="term" value="F:hydrolase activity"/>
    <property type="evidence" value="ECO:0007669"/>
    <property type="project" value="UniProtKB-KW"/>
</dbReference>
<dbReference type="Gene3D" id="3.40.50.1820">
    <property type="entry name" value="alpha/beta hydrolase"/>
    <property type="match status" value="1"/>
</dbReference>
<dbReference type="SUPFAM" id="SSF53474">
    <property type="entry name" value="alpha/beta-Hydrolases"/>
    <property type="match status" value="1"/>
</dbReference>